<keyword evidence="2" id="KW-1185">Reference proteome</keyword>
<proteinExistence type="predicted"/>
<accession>A0ABT2WGG5</accession>
<organism evidence="1 2">
    <name type="scientific">Pallidibacillus thermolactis</name>
    <dbReference type="NCBI Taxonomy" id="251051"/>
    <lineage>
        <taxon>Bacteria</taxon>
        <taxon>Bacillati</taxon>
        <taxon>Bacillota</taxon>
        <taxon>Bacilli</taxon>
        <taxon>Bacillales</taxon>
        <taxon>Bacillaceae</taxon>
        <taxon>Pallidibacillus</taxon>
    </lineage>
</organism>
<evidence type="ECO:0008006" key="3">
    <source>
        <dbReference type="Google" id="ProtNLM"/>
    </source>
</evidence>
<dbReference type="RefSeq" id="WP_263061689.1">
    <property type="nucleotide sequence ID" value="NZ_JAOUSE010000025.1"/>
</dbReference>
<gene>
    <name evidence="1" type="ORF">OEV82_09140</name>
</gene>
<dbReference type="EMBL" id="JAOUSE010000025">
    <property type="protein sequence ID" value="MCU9594620.1"/>
    <property type="molecule type" value="Genomic_DNA"/>
</dbReference>
<dbReference type="SUPFAM" id="SSF47781">
    <property type="entry name" value="RuvA domain 2-like"/>
    <property type="match status" value="1"/>
</dbReference>
<comment type="caution">
    <text evidence="1">The sequence shown here is derived from an EMBL/GenBank/DDBJ whole genome shotgun (WGS) entry which is preliminary data.</text>
</comment>
<protein>
    <recommendedName>
        <fullName evidence="3">Helix-hairpin-helix domain-containing protein</fullName>
    </recommendedName>
</protein>
<evidence type="ECO:0000313" key="2">
    <source>
        <dbReference type="Proteomes" id="UP001208656"/>
    </source>
</evidence>
<evidence type="ECO:0000313" key="1">
    <source>
        <dbReference type="EMBL" id="MCU9594620.1"/>
    </source>
</evidence>
<dbReference type="Proteomes" id="UP001208656">
    <property type="component" value="Unassembled WGS sequence"/>
</dbReference>
<dbReference type="InterPro" id="IPR010994">
    <property type="entry name" value="RuvA_2-like"/>
</dbReference>
<reference evidence="1 2" key="1">
    <citation type="submission" date="2022-10" db="EMBL/GenBank/DDBJ databases">
        <title>Description of Fervidibacillus gen. nov. in the family Fervidibacillaceae fam. nov. with two species, Fervidibacillus albus sp. nov., and Fervidibacillus halotolerans sp. nov., isolated from tidal flat sediments.</title>
        <authorList>
            <person name="Kwon K.K."/>
            <person name="Yang S.-H."/>
        </authorList>
    </citation>
    <scope>NUCLEOTIDE SEQUENCE [LARGE SCALE GENOMIC DNA]</scope>
    <source>
        <strain evidence="1 2">DSM 23332</strain>
    </source>
</reference>
<name>A0ABT2WGG5_9BACI</name>
<sequence length="81" mass="9278">MSKTMKKKKMSFQMNGKPSVKQLEAAYQLGLAKGEEIGINKATNFFKKRFDGIYDVPGIGEKTVEKLVKHFGKEYFEKVEK</sequence>